<protein>
    <submittedName>
        <fullName evidence="4">Flavin reductase family protein</fullName>
    </submittedName>
</protein>
<dbReference type="Gene3D" id="2.30.110.10">
    <property type="entry name" value="Electron Transport, Fmn-binding Protein, Chain A"/>
    <property type="match status" value="1"/>
</dbReference>
<dbReference type="PANTHER" id="PTHR30466:SF1">
    <property type="entry name" value="FMN REDUCTASE (NADH) RUTF"/>
    <property type="match status" value="1"/>
</dbReference>
<feature type="region of interest" description="Disordered" evidence="2">
    <location>
        <begin position="1"/>
        <end position="30"/>
    </location>
</feature>
<evidence type="ECO:0000313" key="4">
    <source>
        <dbReference type="EMBL" id="TKV57398.1"/>
    </source>
</evidence>
<keyword evidence="5" id="KW-1185">Reference proteome</keyword>
<dbReference type="GO" id="GO:0010181">
    <property type="term" value="F:FMN binding"/>
    <property type="evidence" value="ECO:0007669"/>
    <property type="project" value="InterPro"/>
</dbReference>
<comment type="caution">
    <text evidence="4">The sequence shown here is derived from an EMBL/GenBank/DDBJ whole genome shotgun (WGS) entry which is preliminary data.</text>
</comment>
<sequence length="177" mass="19105">MDSPSRRPDRTISAMPQHTPPAPVVNDPATTPSALRRHLARWPTGVAVVTTVVDGRPVGKTINSFHSTSLQPPLVGWCVDHGSSQLDDWLAADGFVVHVLSADQIPLATHFANRSADRFAGIEWTAGLDGMPLLVADVPLRLECRVRHRLPVGDHTYLVGQVVDLTAGPAIPLVLQR</sequence>
<dbReference type="InterPro" id="IPR012349">
    <property type="entry name" value="Split_barrel_FMN-bd"/>
</dbReference>
<keyword evidence="1" id="KW-0560">Oxidoreductase</keyword>
<evidence type="ECO:0000256" key="1">
    <source>
        <dbReference type="ARBA" id="ARBA00023002"/>
    </source>
</evidence>
<dbReference type="Pfam" id="PF01613">
    <property type="entry name" value="Flavin_Reduct"/>
    <property type="match status" value="1"/>
</dbReference>
<evidence type="ECO:0000259" key="3">
    <source>
        <dbReference type="SMART" id="SM00903"/>
    </source>
</evidence>
<proteinExistence type="predicted"/>
<reference evidence="4 5" key="1">
    <citation type="submission" date="2019-05" db="EMBL/GenBank/DDBJ databases">
        <title>Nakamurella sp. N5BH11, whole genome shotgun sequence.</title>
        <authorList>
            <person name="Tuo L."/>
        </authorList>
    </citation>
    <scope>NUCLEOTIDE SEQUENCE [LARGE SCALE GENOMIC DNA]</scope>
    <source>
        <strain evidence="4 5">N5BH11</strain>
    </source>
</reference>
<accession>A0A4U6QBQ4</accession>
<dbReference type="SMART" id="SM00903">
    <property type="entry name" value="Flavin_Reduct"/>
    <property type="match status" value="1"/>
</dbReference>
<dbReference type="SUPFAM" id="SSF50475">
    <property type="entry name" value="FMN-binding split barrel"/>
    <property type="match status" value="1"/>
</dbReference>
<feature type="domain" description="Flavin reductase like" evidence="3">
    <location>
        <begin position="39"/>
        <end position="176"/>
    </location>
</feature>
<evidence type="ECO:0000256" key="2">
    <source>
        <dbReference type="SAM" id="MobiDB-lite"/>
    </source>
</evidence>
<dbReference type="OrthoDB" id="9792858at2"/>
<evidence type="ECO:0000313" key="5">
    <source>
        <dbReference type="Proteomes" id="UP000306985"/>
    </source>
</evidence>
<dbReference type="EMBL" id="SZZH01000005">
    <property type="protein sequence ID" value="TKV57398.1"/>
    <property type="molecule type" value="Genomic_DNA"/>
</dbReference>
<feature type="compositionally biased region" description="Basic and acidic residues" evidence="2">
    <location>
        <begin position="1"/>
        <end position="10"/>
    </location>
</feature>
<dbReference type="PANTHER" id="PTHR30466">
    <property type="entry name" value="FLAVIN REDUCTASE"/>
    <property type="match status" value="1"/>
</dbReference>
<dbReference type="InterPro" id="IPR050268">
    <property type="entry name" value="NADH-dep_flavin_reductase"/>
</dbReference>
<dbReference type="AlphaFoldDB" id="A0A4U6QBQ4"/>
<dbReference type="Proteomes" id="UP000306985">
    <property type="component" value="Unassembled WGS sequence"/>
</dbReference>
<dbReference type="InterPro" id="IPR002563">
    <property type="entry name" value="Flavin_Rdtase-like_dom"/>
</dbReference>
<dbReference type="GO" id="GO:0042602">
    <property type="term" value="F:riboflavin reductase (NADPH) activity"/>
    <property type="evidence" value="ECO:0007669"/>
    <property type="project" value="TreeGrafter"/>
</dbReference>
<gene>
    <name evidence="4" type="ORF">FDO65_17910</name>
</gene>
<organism evidence="4 5">
    <name type="scientific">Nakamurella flava</name>
    <dbReference type="NCBI Taxonomy" id="2576308"/>
    <lineage>
        <taxon>Bacteria</taxon>
        <taxon>Bacillati</taxon>
        <taxon>Actinomycetota</taxon>
        <taxon>Actinomycetes</taxon>
        <taxon>Nakamurellales</taxon>
        <taxon>Nakamurellaceae</taxon>
        <taxon>Nakamurella</taxon>
    </lineage>
</organism>
<name>A0A4U6QBQ4_9ACTN</name>